<accession>A0AC58S6G2</accession>
<dbReference type="Proteomes" id="UP000790787">
    <property type="component" value="Chromosome 11"/>
</dbReference>
<protein>
    <submittedName>
        <fullName evidence="2">Uncharacterized protein LOC142166068</fullName>
    </submittedName>
</protein>
<evidence type="ECO:0000313" key="2">
    <source>
        <dbReference type="RefSeq" id="XP_075080582.1"/>
    </source>
</evidence>
<reference evidence="2" key="2">
    <citation type="submission" date="2025-08" db="UniProtKB">
        <authorList>
            <consortium name="RefSeq"/>
        </authorList>
    </citation>
    <scope>IDENTIFICATION</scope>
    <source>
        <tissue evidence="2">Leaf</tissue>
    </source>
</reference>
<gene>
    <name evidence="2" type="primary">LOC142166068</name>
</gene>
<proteinExistence type="predicted"/>
<reference evidence="1" key="1">
    <citation type="journal article" date="2014" name="Nat. Commun.">
        <title>The tobacco genome sequence and its comparison with those of tomato and potato.</title>
        <authorList>
            <person name="Sierro N."/>
            <person name="Battey J.N."/>
            <person name="Ouadi S."/>
            <person name="Bakaher N."/>
            <person name="Bovet L."/>
            <person name="Willig A."/>
            <person name="Goepfert S."/>
            <person name="Peitsch M.C."/>
            <person name="Ivanov N.V."/>
        </authorList>
    </citation>
    <scope>NUCLEOTIDE SEQUENCE [LARGE SCALE GENOMIC DNA]</scope>
</reference>
<sequence>MKDYAPSERIKFLELMDIRHACFFKKACPVIKEEIIEAVLDFFATNRMYRAVNYTAITLVPKIVKPKIVEEFRPISCCTMLYKLISMILASRINLNGPKTAKKFKYHPRCAKLRITYLSFADDLLLFTRGDMKSVQILQHLGFTTGDLPFKYLGVALSIKKHSILQWQPLTDKMTARITSWTAKTLSYSGRVQLVQSVLFGVQAFWVQLFVMPTKVIKLIEGIYKSYIW</sequence>
<name>A0AC58S6G2_TOBAC</name>
<evidence type="ECO:0000313" key="1">
    <source>
        <dbReference type="Proteomes" id="UP000790787"/>
    </source>
</evidence>
<keyword evidence="1" id="KW-1185">Reference proteome</keyword>
<organism evidence="1 2">
    <name type="scientific">Nicotiana tabacum</name>
    <name type="common">Common tobacco</name>
    <dbReference type="NCBI Taxonomy" id="4097"/>
    <lineage>
        <taxon>Eukaryota</taxon>
        <taxon>Viridiplantae</taxon>
        <taxon>Streptophyta</taxon>
        <taxon>Embryophyta</taxon>
        <taxon>Tracheophyta</taxon>
        <taxon>Spermatophyta</taxon>
        <taxon>Magnoliopsida</taxon>
        <taxon>eudicotyledons</taxon>
        <taxon>Gunneridae</taxon>
        <taxon>Pentapetalae</taxon>
        <taxon>asterids</taxon>
        <taxon>lamiids</taxon>
        <taxon>Solanales</taxon>
        <taxon>Solanaceae</taxon>
        <taxon>Nicotianoideae</taxon>
        <taxon>Nicotianeae</taxon>
        <taxon>Nicotiana</taxon>
    </lineage>
</organism>
<dbReference type="RefSeq" id="XP_075080582.1">
    <property type="nucleotide sequence ID" value="XM_075224481.1"/>
</dbReference>